<protein>
    <submittedName>
        <fullName evidence="1">Uncharacterized protein</fullName>
    </submittedName>
</protein>
<evidence type="ECO:0000313" key="1">
    <source>
        <dbReference type="EMBL" id="CAI9279600.1"/>
    </source>
</evidence>
<accession>A0AA35YSY4</accession>
<proteinExistence type="predicted"/>
<sequence length="135" mass="14768">MKGQKPINETRPKYGLIFQIGPMMSGGNKEVVGNGKNSSYLRTYKHSTTCKAAETPPTATTGVFPHVTSTGKTKERRSFTYRELLVACDSRIDAHNAFLGPWRFSWQLTTVTASPLTSSATGATVVVFDGHATRR</sequence>
<dbReference type="EMBL" id="OX465080">
    <property type="protein sequence ID" value="CAI9279600.1"/>
    <property type="molecule type" value="Genomic_DNA"/>
</dbReference>
<dbReference type="AlphaFoldDB" id="A0AA35YSY4"/>
<name>A0AA35YSY4_LACSI</name>
<gene>
    <name evidence="1" type="ORF">LSALG_LOCUS19392</name>
</gene>
<evidence type="ECO:0000313" key="2">
    <source>
        <dbReference type="Proteomes" id="UP001177003"/>
    </source>
</evidence>
<keyword evidence="2" id="KW-1185">Reference proteome</keyword>
<organism evidence="1 2">
    <name type="scientific">Lactuca saligna</name>
    <name type="common">Willowleaf lettuce</name>
    <dbReference type="NCBI Taxonomy" id="75948"/>
    <lineage>
        <taxon>Eukaryota</taxon>
        <taxon>Viridiplantae</taxon>
        <taxon>Streptophyta</taxon>
        <taxon>Embryophyta</taxon>
        <taxon>Tracheophyta</taxon>
        <taxon>Spermatophyta</taxon>
        <taxon>Magnoliopsida</taxon>
        <taxon>eudicotyledons</taxon>
        <taxon>Gunneridae</taxon>
        <taxon>Pentapetalae</taxon>
        <taxon>asterids</taxon>
        <taxon>campanulids</taxon>
        <taxon>Asterales</taxon>
        <taxon>Asteraceae</taxon>
        <taxon>Cichorioideae</taxon>
        <taxon>Cichorieae</taxon>
        <taxon>Lactucinae</taxon>
        <taxon>Lactuca</taxon>
    </lineage>
</organism>
<dbReference type="Proteomes" id="UP001177003">
    <property type="component" value="Chromosome 4"/>
</dbReference>
<reference evidence="1" key="1">
    <citation type="submission" date="2023-04" db="EMBL/GenBank/DDBJ databases">
        <authorList>
            <person name="Vijverberg K."/>
            <person name="Xiong W."/>
            <person name="Schranz E."/>
        </authorList>
    </citation>
    <scope>NUCLEOTIDE SEQUENCE</scope>
</reference>